<proteinExistence type="predicted"/>
<reference evidence="2" key="1">
    <citation type="journal article" date="2023" name="G3 (Bethesda)">
        <title>A reference genome for the long-term kleptoplast-retaining sea slug Elysia crispata morphotype clarki.</title>
        <authorList>
            <person name="Eastman K.E."/>
            <person name="Pendleton A.L."/>
            <person name="Shaikh M.A."/>
            <person name="Suttiyut T."/>
            <person name="Ogas R."/>
            <person name="Tomko P."/>
            <person name="Gavelis G."/>
            <person name="Widhalm J.R."/>
            <person name="Wisecaver J.H."/>
        </authorList>
    </citation>
    <scope>NUCLEOTIDE SEQUENCE</scope>
    <source>
        <strain evidence="2">ECLA1</strain>
    </source>
</reference>
<feature type="compositionally biased region" description="Polar residues" evidence="1">
    <location>
        <begin position="1"/>
        <end position="38"/>
    </location>
</feature>
<feature type="non-terminal residue" evidence="2">
    <location>
        <position position="1"/>
    </location>
</feature>
<gene>
    <name evidence="2" type="ORF">RRG08_051562</name>
</gene>
<protein>
    <submittedName>
        <fullName evidence="2">Uncharacterized protein</fullName>
    </submittedName>
</protein>
<sequence length="215" mass="24663">SSSKKANNLNQPNTRSKLNSSSEKANNLNQPNTRSKLNGESGVRSLGGKKSRWPLGELVITLKTMRVYKRKGPNEAFSPGRQCLKSVRLVLDQGQKIKPQLGESLASIIRHWVKIWLALLHKRNSYFGIDNKQFGLFKRSHKRILNDEQEQMVADYLIQPTEFYYGLTKIEFRTLTFEFAKINNIPTPTSFGRKPDGQAKTWVYQFFLTSIQNSL</sequence>
<name>A0AAE0ZD52_9GAST</name>
<dbReference type="Proteomes" id="UP001283361">
    <property type="component" value="Unassembled WGS sequence"/>
</dbReference>
<organism evidence="2 3">
    <name type="scientific">Elysia crispata</name>
    <name type="common">lettuce slug</name>
    <dbReference type="NCBI Taxonomy" id="231223"/>
    <lineage>
        <taxon>Eukaryota</taxon>
        <taxon>Metazoa</taxon>
        <taxon>Spiralia</taxon>
        <taxon>Lophotrochozoa</taxon>
        <taxon>Mollusca</taxon>
        <taxon>Gastropoda</taxon>
        <taxon>Heterobranchia</taxon>
        <taxon>Euthyneura</taxon>
        <taxon>Panpulmonata</taxon>
        <taxon>Sacoglossa</taxon>
        <taxon>Placobranchoidea</taxon>
        <taxon>Plakobranchidae</taxon>
        <taxon>Elysia</taxon>
    </lineage>
</organism>
<dbReference type="AlphaFoldDB" id="A0AAE0ZD52"/>
<accession>A0AAE0ZD52</accession>
<evidence type="ECO:0000313" key="2">
    <source>
        <dbReference type="EMBL" id="KAK3767005.1"/>
    </source>
</evidence>
<feature type="region of interest" description="Disordered" evidence="1">
    <location>
        <begin position="1"/>
        <end position="48"/>
    </location>
</feature>
<comment type="caution">
    <text evidence="2">The sequence shown here is derived from an EMBL/GenBank/DDBJ whole genome shotgun (WGS) entry which is preliminary data.</text>
</comment>
<evidence type="ECO:0000256" key="1">
    <source>
        <dbReference type="SAM" id="MobiDB-lite"/>
    </source>
</evidence>
<keyword evidence="3" id="KW-1185">Reference proteome</keyword>
<evidence type="ECO:0000313" key="3">
    <source>
        <dbReference type="Proteomes" id="UP001283361"/>
    </source>
</evidence>
<dbReference type="EMBL" id="JAWDGP010004174">
    <property type="protein sequence ID" value="KAK3767005.1"/>
    <property type="molecule type" value="Genomic_DNA"/>
</dbReference>